<keyword evidence="3" id="KW-1185">Reference proteome</keyword>
<accession>A0A3L6Q2P0</accession>
<dbReference type="OrthoDB" id="10534219at2759"/>
<protein>
    <submittedName>
        <fullName evidence="2">Uncharacterized protein</fullName>
    </submittedName>
</protein>
<evidence type="ECO:0000313" key="3">
    <source>
        <dbReference type="Proteomes" id="UP000275267"/>
    </source>
</evidence>
<evidence type="ECO:0000256" key="1">
    <source>
        <dbReference type="SAM" id="MobiDB-lite"/>
    </source>
</evidence>
<gene>
    <name evidence="2" type="ORF">C2845_PM17G01290</name>
</gene>
<evidence type="ECO:0000313" key="2">
    <source>
        <dbReference type="EMBL" id="RLM69763.1"/>
    </source>
</evidence>
<feature type="region of interest" description="Disordered" evidence="1">
    <location>
        <begin position="1"/>
        <end position="24"/>
    </location>
</feature>
<dbReference type="AlphaFoldDB" id="A0A3L6Q2P0"/>
<name>A0A3L6Q2P0_PANMI</name>
<dbReference type="EMBL" id="PQIB02000014">
    <property type="protein sequence ID" value="RLM69763.1"/>
    <property type="molecule type" value="Genomic_DNA"/>
</dbReference>
<reference evidence="3" key="1">
    <citation type="journal article" date="2019" name="Nat. Commun.">
        <title>The genome of broomcorn millet.</title>
        <authorList>
            <person name="Zou C."/>
            <person name="Miki D."/>
            <person name="Li D."/>
            <person name="Tang Q."/>
            <person name="Xiao L."/>
            <person name="Rajput S."/>
            <person name="Deng P."/>
            <person name="Jia W."/>
            <person name="Huang R."/>
            <person name="Zhang M."/>
            <person name="Sun Y."/>
            <person name="Hu J."/>
            <person name="Fu X."/>
            <person name="Schnable P.S."/>
            <person name="Li F."/>
            <person name="Zhang H."/>
            <person name="Feng B."/>
            <person name="Zhu X."/>
            <person name="Liu R."/>
            <person name="Schnable J.C."/>
            <person name="Zhu J.-K."/>
            <person name="Zhang H."/>
        </authorList>
    </citation>
    <scope>NUCLEOTIDE SEQUENCE [LARGE SCALE GENOMIC DNA]</scope>
</reference>
<comment type="caution">
    <text evidence="2">The sequence shown here is derived from an EMBL/GenBank/DDBJ whole genome shotgun (WGS) entry which is preliminary data.</text>
</comment>
<feature type="compositionally biased region" description="Polar residues" evidence="1">
    <location>
        <begin position="1"/>
        <end position="13"/>
    </location>
</feature>
<sequence length="102" mass="11959">MSNQSENRLSSDSPTHDDSLDDVSIMDPMDLYPLDEIRLCQFGVAVKLENYPFPRPRTERELSALECMPHLIPDHLLDMQRVIKFFPLRKLFHCFIHFALGR</sequence>
<proteinExistence type="predicted"/>
<organism evidence="2 3">
    <name type="scientific">Panicum miliaceum</name>
    <name type="common">Proso millet</name>
    <name type="synonym">Broomcorn millet</name>
    <dbReference type="NCBI Taxonomy" id="4540"/>
    <lineage>
        <taxon>Eukaryota</taxon>
        <taxon>Viridiplantae</taxon>
        <taxon>Streptophyta</taxon>
        <taxon>Embryophyta</taxon>
        <taxon>Tracheophyta</taxon>
        <taxon>Spermatophyta</taxon>
        <taxon>Magnoliopsida</taxon>
        <taxon>Liliopsida</taxon>
        <taxon>Poales</taxon>
        <taxon>Poaceae</taxon>
        <taxon>PACMAD clade</taxon>
        <taxon>Panicoideae</taxon>
        <taxon>Panicodae</taxon>
        <taxon>Paniceae</taxon>
        <taxon>Panicinae</taxon>
        <taxon>Panicum</taxon>
        <taxon>Panicum sect. Panicum</taxon>
    </lineage>
</organism>
<dbReference type="Proteomes" id="UP000275267">
    <property type="component" value="Unassembled WGS sequence"/>
</dbReference>